<evidence type="ECO:0000259" key="1">
    <source>
        <dbReference type="Pfam" id="PF00534"/>
    </source>
</evidence>
<dbReference type="PANTHER" id="PTHR45947:SF3">
    <property type="entry name" value="SULFOQUINOVOSYL TRANSFERASE SQD2"/>
    <property type="match status" value="1"/>
</dbReference>
<comment type="caution">
    <text evidence="3">The sequence shown here is derived from an EMBL/GenBank/DDBJ whole genome shotgun (WGS) entry which is preliminary data.</text>
</comment>
<dbReference type="HOGENOM" id="CLU_771017_0_0_10"/>
<reference evidence="3 4" key="1">
    <citation type="submission" date="2008-12" db="EMBL/GenBank/DDBJ databases">
        <authorList>
            <person name="Fulton L."/>
            <person name="Clifton S."/>
            <person name="Fulton B."/>
            <person name="Xu J."/>
            <person name="Minx P."/>
            <person name="Pepin K.H."/>
            <person name="Johnson M."/>
            <person name="Bhonagiri V."/>
            <person name="Nash W.E."/>
            <person name="Mardis E.R."/>
            <person name="Wilson R.K."/>
        </authorList>
    </citation>
    <scope>NUCLEOTIDE SEQUENCE [LARGE SCALE GENOMIC DNA]</scope>
    <source>
        <strain evidence="3 4">DSM 14838</strain>
    </source>
</reference>
<organism evidence="3 4">
    <name type="scientific">Bacteroides cellulosilyticus DSM 14838</name>
    <dbReference type="NCBI Taxonomy" id="537012"/>
    <lineage>
        <taxon>Bacteria</taxon>
        <taxon>Pseudomonadati</taxon>
        <taxon>Bacteroidota</taxon>
        <taxon>Bacteroidia</taxon>
        <taxon>Bacteroidales</taxon>
        <taxon>Bacteroidaceae</taxon>
        <taxon>Bacteroides</taxon>
    </lineage>
</organism>
<dbReference type="InterPro" id="IPR050194">
    <property type="entry name" value="Glycosyltransferase_grp1"/>
</dbReference>
<evidence type="ECO:0000313" key="4">
    <source>
        <dbReference type="Proteomes" id="UP000003711"/>
    </source>
</evidence>
<gene>
    <name evidence="3" type="ORF">BACCELL_05629</name>
</gene>
<evidence type="ECO:0000259" key="2">
    <source>
        <dbReference type="Pfam" id="PF13439"/>
    </source>
</evidence>
<evidence type="ECO:0000313" key="3">
    <source>
        <dbReference type="EMBL" id="EEF86787.1"/>
    </source>
</evidence>
<dbReference type="InterPro" id="IPR001296">
    <property type="entry name" value="Glyco_trans_1"/>
</dbReference>
<name>E2NMT4_9BACE</name>
<dbReference type="Pfam" id="PF00534">
    <property type="entry name" value="Glycos_transf_1"/>
    <property type="match status" value="1"/>
</dbReference>
<dbReference type="InterPro" id="IPR028098">
    <property type="entry name" value="Glyco_trans_4-like_N"/>
</dbReference>
<protein>
    <submittedName>
        <fullName evidence="3">Glycosyltransferase, group 1 family protein</fullName>
        <ecNumber evidence="3">2.4.-.-</ecNumber>
    </submittedName>
</protein>
<dbReference type="SUPFAM" id="SSF53756">
    <property type="entry name" value="UDP-Glycosyltransferase/glycogen phosphorylase"/>
    <property type="match status" value="1"/>
</dbReference>
<dbReference type="AlphaFoldDB" id="E2NMT4"/>
<dbReference type="PANTHER" id="PTHR45947">
    <property type="entry name" value="SULFOQUINOVOSYL TRANSFERASE SQD2"/>
    <property type="match status" value="1"/>
</dbReference>
<keyword evidence="3" id="KW-0808">Transferase</keyword>
<proteinExistence type="predicted"/>
<dbReference type="Gene3D" id="3.40.50.2000">
    <property type="entry name" value="Glycogen Phosphorylase B"/>
    <property type="match status" value="2"/>
</dbReference>
<dbReference type="GO" id="GO:0016757">
    <property type="term" value="F:glycosyltransferase activity"/>
    <property type="evidence" value="ECO:0007669"/>
    <property type="project" value="UniProtKB-KW"/>
</dbReference>
<sequence>MKQIVCFHLFNDYSGSPKVLNMVLKGLLEKGENIELVTSKGGVLDELNSHPNMKRYSYSYRFSTNPALTMLRYSWVQLYTFFYAFRYIFRKNTVFYINTLLPVGPALAGRLMGKRVVYHYHENAFAKGVFYKALAFCMQKLAHEIICVSAYQASFLKRKKGVTVIPNALPTEFVSRLHPDAEAAFNRKTVLMLSSLKEYKGTREFIELADRLPQYKFVLVINDTQENIDKYLSDNKITNIKGLTIYPRQADVTSFYNAASVVVCLTNPQLAVETFGLTTLEAMSAELPVIVPTEGGIAEMVENGVNGFKMDVQELDEIEETIRRMLTNSDLYLSLSVEALSHSAAFNEQAMLQRIEDVVYGNK</sequence>
<accession>E2NMT4</accession>
<feature type="domain" description="Glycosyl transferase family 1" evidence="1">
    <location>
        <begin position="186"/>
        <end position="335"/>
    </location>
</feature>
<dbReference type="Proteomes" id="UP000003711">
    <property type="component" value="Unassembled WGS sequence"/>
</dbReference>
<keyword evidence="3" id="KW-0328">Glycosyltransferase</keyword>
<dbReference type="EMBL" id="ACCH01000461">
    <property type="protein sequence ID" value="EEF86787.1"/>
    <property type="molecule type" value="Genomic_DNA"/>
</dbReference>
<reference evidence="3 4" key="2">
    <citation type="submission" date="2009-01" db="EMBL/GenBank/DDBJ databases">
        <title>Draft genome sequence of Bacteroides cellulosilyticus (DSM 14838).</title>
        <authorList>
            <person name="Sudarsanam P."/>
            <person name="Ley R."/>
            <person name="Guruge J."/>
            <person name="Turnbaugh P.J."/>
            <person name="Mahowald M."/>
            <person name="Liep D."/>
            <person name="Gordon J."/>
        </authorList>
    </citation>
    <scope>NUCLEOTIDE SEQUENCE [LARGE SCALE GENOMIC DNA]</scope>
    <source>
        <strain evidence="3 4">DSM 14838</strain>
    </source>
</reference>
<feature type="domain" description="Glycosyltransferase subfamily 4-like N-terminal" evidence="2">
    <location>
        <begin position="15"/>
        <end position="172"/>
    </location>
</feature>
<dbReference type="RefSeq" id="WP_007214960.1">
    <property type="nucleotide sequence ID" value="NZ_EQ973495.1"/>
</dbReference>
<dbReference type="Pfam" id="PF13439">
    <property type="entry name" value="Glyco_transf_4"/>
    <property type="match status" value="1"/>
</dbReference>
<dbReference type="CDD" id="cd03801">
    <property type="entry name" value="GT4_PimA-like"/>
    <property type="match status" value="1"/>
</dbReference>
<dbReference type="EC" id="2.4.-.-" evidence="3"/>